<dbReference type="InterPro" id="IPR024119">
    <property type="entry name" value="TF_DEAF-1"/>
</dbReference>
<dbReference type="GO" id="GO:0000981">
    <property type="term" value="F:DNA-binding transcription factor activity, RNA polymerase II-specific"/>
    <property type="evidence" value="ECO:0007669"/>
    <property type="project" value="TreeGrafter"/>
</dbReference>
<sequence length="515" mass="59340">MSHDLRYDYHFYSHQQGMEGYLFSLDSIMRNDPKLRRPLKFDETNCVFCALETGDFEIGRKFFNNWYKKADNEDALLNPMSVLTQWFSEGDDLQKYVDMECMNALIAFLNSSVRYVPFYASRCLDILTRERCGLVLLKLHDQEMASNDQASLRKLMDNLISMMLKETSLEKREGLLIFANICKFIVNEDTLDEDFYVEKFYNLAQRVKALLLEFRFFNSIVHCLKFLNMTQFKCEMRDGIDINSLKTSSTRDVTKVGDDFIEIRKFGKGTNQEKLLTRGECSMTGTKLMNAAVVDFQRSMAKCIYRFSLVKFDKEKAKSNFKGQATLFVTLCTQLLKKTSDYATQCYLLGALCSFHEKGYFEGSDCDMSSILWEHLRGTFFFNSEAMKNRDSKIGWDAECPTLPEKGWSASTRWVQLSAKLEPEYHETSLALEDLSNKLRKILVGITDEQIEQAEKAAHQNVSSSNTNASESNTCNTCGKPATSKCSQCKSVFYCSVECQKKNWPEHKKTCVKKV</sequence>
<proteinExistence type="predicted"/>
<keyword evidence="3" id="KW-0862">Zinc</keyword>
<evidence type="ECO:0000256" key="3">
    <source>
        <dbReference type="ARBA" id="ARBA00022833"/>
    </source>
</evidence>
<organism evidence="6 7">
    <name type="scientific">Naegleria lovaniensis</name>
    <name type="common">Amoeba</name>
    <dbReference type="NCBI Taxonomy" id="51637"/>
    <lineage>
        <taxon>Eukaryota</taxon>
        <taxon>Discoba</taxon>
        <taxon>Heterolobosea</taxon>
        <taxon>Tetramitia</taxon>
        <taxon>Eutetramitia</taxon>
        <taxon>Vahlkampfiidae</taxon>
        <taxon>Naegleria</taxon>
    </lineage>
</organism>
<dbReference type="GeneID" id="68099352"/>
<evidence type="ECO:0000313" key="6">
    <source>
        <dbReference type="EMBL" id="KAG2393367.1"/>
    </source>
</evidence>
<keyword evidence="7" id="KW-1185">Reference proteome</keyword>
<dbReference type="Pfam" id="PF01753">
    <property type="entry name" value="zf-MYND"/>
    <property type="match status" value="1"/>
</dbReference>
<name>A0AA88KRM2_NAELO</name>
<dbReference type="Proteomes" id="UP000816034">
    <property type="component" value="Unassembled WGS sequence"/>
</dbReference>
<comment type="caution">
    <text evidence="6">The sequence shown here is derived from an EMBL/GenBank/DDBJ whole genome shotgun (WGS) entry which is preliminary data.</text>
</comment>
<evidence type="ECO:0000313" key="7">
    <source>
        <dbReference type="Proteomes" id="UP000816034"/>
    </source>
</evidence>
<dbReference type="SUPFAM" id="SSF144232">
    <property type="entry name" value="HIT/MYND zinc finger-like"/>
    <property type="match status" value="1"/>
</dbReference>
<evidence type="ECO:0000256" key="2">
    <source>
        <dbReference type="ARBA" id="ARBA00022771"/>
    </source>
</evidence>
<dbReference type="PROSITE" id="PS50865">
    <property type="entry name" value="ZF_MYND_2"/>
    <property type="match status" value="1"/>
</dbReference>
<dbReference type="InterPro" id="IPR002893">
    <property type="entry name" value="Znf_MYND"/>
</dbReference>
<dbReference type="PANTHER" id="PTHR10237">
    <property type="entry name" value="DEFORMED EPIDERMAL AUTOREGULATORY FACTOR 1 HOMOLOG SUPPRESSIN"/>
    <property type="match status" value="1"/>
</dbReference>
<evidence type="ECO:0000256" key="1">
    <source>
        <dbReference type="ARBA" id="ARBA00022723"/>
    </source>
</evidence>
<accession>A0AA88KRM2</accession>
<keyword evidence="2 4" id="KW-0863">Zinc-finger</keyword>
<dbReference type="Gene3D" id="6.10.140.2220">
    <property type="match status" value="1"/>
</dbReference>
<dbReference type="EMBL" id="PYSW02000002">
    <property type="protein sequence ID" value="KAG2393367.1"/>
    <property type="molecule type" value="Genomic_DNA"/>
</dbReference>
<evidence type="ECO:0000259" key="5">
    <source>
        <dbReference type="PROSITE" id="PS50865"/>
    </source>
</evidence>
<dbReference type="GO" id="GO:0005634">
    <property type="term" value="C:nucleus"/>
    <property type="evidence" value="ECO:0007669"/>
    <property type="project" value="TreeGrafter"/>
</dbReference>
<dbReference type="GO" id="GO:0008270">
    <property type="term" value="F:zinc ion binding"/>
    <property type="evidence" value="ECO:0007669"/>
    <property type="project" value="UniProtKB-KW"/>
</dbReference>
<keyword evidence="1" id="KW-0479">Metal-binding</keyword>
<dbReference type="PROSITE" id="PS01360">
    <property type="entry name" value="ZF_MYND_1"/>
    <property type="match status" value="1"/>
</dbReference>
<gene>
    <name evidence="6" type="ORF">C9374_006898</name>
</gene>
<dbReference type="PANTHER" id="PTHR10237:SF14">
    <property type="entry name" value="MYND-TYPE DOMAIN-CONTAINING PROTEIN"/>
    <property type="match status" value="1"/>
</dbReference>
<protein>
    <recommendedName>
        <fullName evidence="5">MYND-type domain-containing protein</fullName>
    </recommendedName>
</protein>
<dbReference type="RefSeq" id="XP_044555261.1">
    <property type="nucleotide sequence ID" value="XM_044696808.1"/>
</dbReference>
<dbReference type="AlphaFoldDB" id="A0AA88KRM2"/>
<evidence type="ECO:0000256" key="4">
    <source>
        <dbReference type="PROSITE-ProRule" id="PRU00134"/>
    </source>
</evidence>
<feature type="domain" description="MYND-type" evidence="5">
    <location>
        <begin position="475"/>
        <end position="511"/>
    </location>
</feature>
<reference evidence="6 7" key="1">
    <citation type="journal article" date="2018" name="BMC Genomics">
        <title>The genome of Naegleria lovaniensis, the basis for a comparative approach to unravel pathogenicity factors of the human pathogenic amoeba N. fowleri.</title>
        <authorList>
            <person name="Liechti N."/>
            <person name="Schurch N."/>
            <person name="Bruggmann R."/>
            <person name="Wittwer M."/>
        </authorList>
    </citation>
    <scope>NUCLEOTIDE SEQUENCE [LARGE SCALE GENOMIC DNA]</scope>
    <source>
        <strain evidence="6 7">ATCC 30569</strain>
    </source>
</reference>